<evidence type="ECO:0000313" key="3">
    <source>
        <dbReference type="EMBL" id="OTA04097.1"/>
    </source>
</evidence>
<dbReference type="EMBL" id="LFMI01000474">
    <property type="protein sequence ID" value="OTA04097.1"/>
    <property type="molecule type" value="Genomic_DNA"/>
</dbReference>
<dbReference type="Proteomes" id="UP000219286">
    <property type="component" value="Unassembled WGS sequence"/>
</dbReference>
<reference evidence="3 4" key="1">
    <citation type="journal article" date="2015" name="Genome Announc.">
        <title>Genome sequence and annotation of Trichoderma parareesei, the ancestor of the cellulase producer Trichoderma reesei.</title>
        <authorList>
            <person name="Yang D."/>
            <person name="Pomraning K."/>
            <person name="Kopchinskiy A."/>
            <person name="Karimi Aghcheh R."/>
            <person name="Atanasova L."/>
            <person name="Chenthamara K."/>
            <person name="Baker S.E."/>
            <person name="Zhang R."/>
            <person name="Shen Q."/>
            <person name="Freitag M."/>
            <person name="Kubicek C.P."/>
            <person name="Druzhinina I.S."/>
        </authorList>
    </citation>
    <scope>NUCLEOTIDE SEQUENCE [LARGE SCALE GENOMIC DNA]</scope>
    <source>
        <strain evidence="3 4">CBS 125925</strain>
    </source>
</reference>
<evidence type="ECO:0000256" key="2">
    <source>
        <dbReference type="SAM" id="SignalP"/>
    </source>
</evidence>
<proteinExistence type="predicted"/>
<dbReference type="AlphaFoldDB" id="A0A2H2Z856"/>
<keyword evidence="2" id="KW-0732">Signal</keyword>
<feature type="compositionally biased region" description="Low complexity" evidence="1">
    <location>
        <begin position="116"/>
        <end position="126"/>
    </location>
</feature>
<dbReference type="PANTHER" id="PTHR39142:SF1">
    <property type="entry name" value="AEL197CP"/>
    <property type="match status" value="1"/>
</dbReference>
<keyword evidence="4" id="KW-1185">Reference proteome</keyword>
<dbReference type="GO" id="GO:0005262">
    <property type="term" value="F:calcium channel activity"/>
    <property type="evidence" value="ECO:0007669"/>
    <property type="project" value="InterPro"/>
</dbReference>
<dbReference type="GO" id="GO:0098703">
    <property type="term" value="P:calcium ion import across plasma membrane"/>
    <property type="evidence" value="ECO:0007669"/>
    <property type="project" value="InterPro"/>
</dbReference>
<comment type="caution">
    <text evidence="3">The sequence shown here is derived from an EMBL/GenBank/DDBJ whole genome shotgun (WGS) entry which is preliminary data.</text>
</comment>
<evidence type="ECO:0000256" key="1">
    <source>
        <dbReference type="SAM" id="MobiDB-lite"/>
    </source>
</evidence>
<accession>A0A2H2Z856</accession>
<dbReference type="OrthoDB" id="5405745at2759"/>
<feature type="region of interest" description="Disordered" evidence="1">
    <location>
        <begin position="116"/>
        <end position="158"/>
    </location>
</feature>
<feature type="compositionally biased region" description="Basic and acidic residues" evidence="1">
    <location>
        <begin position="127"/>
        <end position="151"/>
    </location>
</feature>
<dbReference type="Pfam" id="PF12929">
    <property type="entry name" value="Mid1"/>
    <property type="match status" value="1"/>
</dbReference>
<organism evidence="3 4">
    <name type="scientific">Trichoderma parareesei</name>
    <name type="common">Filamentous fungus</name>
    <dbReference type="NCBI Taxonomy" id="858221"/>
    <lineage>
        <taxon>Eukaryota</taxon>
        <taxon>Fungi</taxon>
        <taxon>Dikarya</taxon>
        <taxon>Ascomycota</taxon>
        <taxon>Pezizomycotina</taxon>
        <taxon>Sordariomycetes</taxon>
        <taxon>Hypocreomycetidae</taxon>
        <taxon>Hypocreales</taxon>
        <taxon>Hypocreaceae</taxon>
        <taxon>Trichoderma</taxon>
    </lineage>
</organism>
<protein>
    <submittedName>
        <fullName evidence="3">Ca-permeable channel</fullName>
    </submittedName>
</protein>
<gene>
    <name evidence="3" type="ORF">A9Z42_0046620</name>
</gene>
<dbReference type="InterPro" id="IPR024338">
    <property type="entry name" value="MID1/Yam8"/>
</dbReference>
<feature type="chain" id="PRO_5013709047" evidence="2">
    <location>
        <begin position="34"/>
        <end position="638"/>
    </location>
</feature>
<name>A0A2H2Z856_TRIPA</name>
<feature type="signal peptide" evidence="2">
    <location>
        <begin position="1"/>
        <end position="33"/>
    </location>
</feature>
<dbReference type="PANTHER" id="PTHR39142">
    <property type="entry name" value="MID1P"/>
    <property type="match status" value="1"/>
</dbReference>
<evidence type="ECO:0000313" key="4">
    <source>
        <dbReference type="Proteomes" id="UP000219286"/>
    </source>
</evidence>
<sequence length="638" mass="68341">MPPTPLQSRLAASLAGVPVVLMLAILLLTPAAALSHEIKREAPYLLDWTSPVALPQLGARSHPLYEPEFALLDRGIVGRAPLDAQPLQNNAPTPLNLAPGASACYVVQKSVIFGSSESAGGSSASSRELKRGEDVEERADHAKQPSNDKSEGSGTPTKTLYLSANTCLQPQIVSSKGASEAPPQLRIYISTSSKDGCPDPTKPAAGVQSKAFEQGAVMYGLNATGDVYVTVAAPDVADKYQGIYNFEIAASTDAYYYQYSSQNGQLLWMDSDATSALLQTASLTNDRSKISSIIKGDPQYDLFVQAKKAPVLDGLMRSVCGMNNVAQIASKRLDNGQMNNNEMVRTKMTDKGPGGWPRQQFYFQGLNSSTSYYGILVKHGNSTARSKRQSTGVIGGGGIVFPPTDFQTSAGTNCNLITDLDFCEDVQWAAPGNNKYNNTELGNIYDAYAKSMYSNFQKVMMQIPCEAPSTQRYSLAANCDNCTTAYKQWLCAVAIPRCEDFSTQSNYTIPRNAAQAFPNGTFLPDTLRNELMQTPAFNTSRSSFIDEVIAPGPYREILPCADLCYGVVQGCPAAMGFGCPRPGKLGFNVSYALRDRNGGAVSCNYPGEPRTQVSASGATAPSMMLLVGVLGLGSMVLL</sequence>